<gene>
    <name evidence="7" type="ORF">DS742_21240</name>
</gene>
<evidence type="ECO:0000259" key="6">
    <source>
        <dbReference type="Pfam" id="PF06271"/>
    </source>
</evidence>
<comment type="caution">
    <text evidence="7">The sequence shown here is derived from an EMBL/GenBank/DDBJ whole genome shotgun (WGS) entry which is preliminary data.</text>
</comment>
<feature type="domain" description="RDD" evidence="6">
    <location>
        <begin position="5"/>
        <end position="116"/>
    </location>
</feature>
<evidence type="ECO:0000256" key="2">
    <source>
        <dbReference type="ARBA" id="ARBA00022692"/>
    </source>
</evidence>
<evidence type="ECO:0000256" key="5">
    <source>
        <dbReference type="SAM" id="Phobius"/>
    </source>
</evidence>
<keyword evidence="4 5" id="KW-0472">Membrane</keyword>
<dbReference type="InterPro" id="IPR010432">
    <property type="entry name" value="RDD"/>
</dbReference>
<proteinExistence type="predicted"/>
<protein>
    <recommendedName>
        <fullName evidence="6">RDD domain-containing protein</fullName>
    </recommendedName>
</protein>
<evidence type="ECO:0000313" key="7">
    <source>
        <dbReference type="EMBL" id="RFZ77001.1"/>
    </source>
</evidence>
<dbReference type="PROSITE" id="PS51257">
    <property type="entry name" value="PROKAR_LIPOPROTEIN"/>
    <property type="match status" value="1"/>
</dbReference>
<organism evidence="7 8">
    <name type="scientific">Lacrimispora amygdalina</name>
    <dbReference type="NCBI Taxonomy" id="253257"/>
    <lineage>
        <taxon>Bacteria</taxon>
        <taxon>Bacillati</taxon>
        <taxon>Bacillota</taxon>
        <taxon>Clostridia</taxon>
        <taxon>Lachnospirales</taxon>
        <taxon>Lachnospiraceae</taxon>
        <taxon>Lacrimispora</taxon>
    </lineage>
</organism>
<feature type="transmembrane region" description="Helical" evidence="5">
    <location>
        <begin position="94"/>
        <end position="117"/>
    </location>
</feature>
<evidence type="ECO:0000256" key="3">
    <source>
        <dbReference type="ARBA" id="ARBA00022989"/>
    </source>
</evidence>
<name>A0A3E2N7Y9_9FIRM</name>
<comment type="subcellular location">
    <subcellularLocation>
        <location evidence="1">Membrane</location>
        <topology evidence="1">Multi-pass membrane protein</topology>
    </subcellularLocation>
</comment>
<dbReference type="OrthoDB" id="4822551at2"/>
<feature type="transmembrane region" description="Helical" evidence="5">
    <location>
        <begin position="12"/>
        <end position="35"/>
    </location>
</feature>
<accession>A0A3E2N7Y9</accession>
<dbReference type="Pfam" id="PF06271">
    <property type="entry name" value="RDD"/>
    <property type="match status" value="1"/>
</dbReference>
<sequence>MEEYAMKRFMAAIIDIVLFYIFNSLVVLLLLACLLNSNLYIFIDLIFNFYMVIMIIILFAYFFIADYKFSELTVGKKIMNIKPYQHVDKIKFEFAYVHTLIKITASILWPITLIYFLTHNNTMFYDTILSIEIEN</sequence>
<dbReference type="EMBL" id="QOHO01000071">
    <property type="protein sequence ID" value="RFZ77001.1"/>
    <property type="molecule type" value="Genomic_DNA"/>
</dbReference>
<keyword evidence="3 5" id="KW-1133">Transmembrane helix</keyword>
<evidence type="ECO:0000256" key="1">
    <source>
        <dbReference type="ARBA" id="ARBA00004141"/>
    </source>
</evidence>
<dbReference type="GO" id="GO:0016020">
    <property type="term" value="C:membrane"/>
    <property type="evidence" value="ECO:0007669"/>
    <property type="project" value="UniProtKB-SubCell"/>
</dbReference>
<evidence type="ECO:0000313" key="8">
    <source>
        <dbReference type="Proteomes" id="UP000260680"/>
    </source>
</evidence>
<evidence type="ECO:0000256" key="4">
    <source>
        <dbReference type="ARBA" id="ARBA00023136"/>
    </source>
</evidence>
<keyword evidence="2 5" id="KW-0812">Transmembrane</keyword>
<reference evidence="7 8" key="1">
    <citation type="submission" date="2018-07" db="EMBL/GenBank/DDBJ databases">
        <title>New species, Clostridium PI-S10-A1B.</title>
        <authorList>
            <person name="Krishna G."/>
            <person name="Summeta K."/>
            <person name="Shikha S."/>
            <person name="Prabhu P.B."/>
            <person name="Suresh K."/>
        </authorList>
    </citation>
    <scope>NUCLEOTIDE SEQUENCE [LARGE SCALE GENOMIC DNA]</scope>
    <source>
        <strain evidence="7 8">PI-S10-A1B</strain>
    </source>
</reference>
<dbReference type="AlphaFoldDB" id="A0A3E2N7Y9"/>
<dbReference type="Proteomes" id="UP000260680">
    <property type="component" value="Unassembled WGS sequence"/>
</dbReference>
<feature type="transmembrane region" description="Helical" evidence="5">
    <location>
        <begin position="41"/>
        <end position="64"/>
    </location>
</feature>